<feature type="domain" description="Glycosyltransferase subfamily 4-like N-terminal" evidence="2">
    <location>
        <begin position="25"/>
        <end position="176"/>
    </location>
</feature>
<dbReference type="Pfam" id="PF00534">
    <property type="entry name" value="Glycos_transf_1"/>
    <property type="match status" value="1"/>
</dbReference>
<keyword evidence="4" id="KW-1185">Reference proteome</keyword>
<gene>
    <name evidence="3" type="ORF">ACFQ2J_13765</name>
</gene>
<dbReference type="EMBL" id="JBHTKL010000005">
    <property type="protein sequence ID" value="MFD1020250.1"/>
    <property type="molecule type" value="Genomic_DNA"/>
</dbReference>
<dbReference type="InterPro" id="IPR050194">
    <property type="entry name" value="Glycosyltransferase_grp1"/>
</dbReference>
<dbReference type="Pfam" id="PF13439">
    <property type="entry name" value="Glyco_transf_4"/>
    <property type="match status" value="1"/>
</dbReference>
<accession>A0ABW3L2P9</accession>
<protein>
    <submittedName>
        <fullName evidence="3">Glycosyltransferase family 4 protein</fullName>
    </submittedName>
</protein>
<proteinExistence type="predicted"/>
<evidence type="ECO:0000313" key="3">
    <source>
        <dbReference type="EMBL" id="MFD1020250.1"/>
    </source>
</evidence>
<evidence type="ECO:0000313" key="4">
    <source>
        <dbReference type="Proteomes" id="UP001596990"/>
    </source>
</evidence>
<dbReference type="Gene3D" id="3.40.50.2000">
    <property type="entry name" value="Glycogen Phosphorylase B"/>
    <property type="match status" value="2"/>
</dbReference>
<name>A0ABW3L2P9_9BACI</name>
<feature type="domain" description="Glycosyl transferase family 1" evidence="1">
    <location>
        <begin position="196"/>
        <end position="353"/>
    </location>
</feature>
<dbReference type="Proteomes" id="UP001596990">
    <property type="component" value="Unassembled WGS sequence"/>
</dbReference>
<dbReference type="InterPro" id="IPR001296">
    <property type="entry name" value="Glyco_trans_1"/>
</dbReference>
<reference evidence="4" key="1">
    <citation type="journal article" date="2019" name="Int. J. Syst. Evol. Microbiol.">
        <title>The Global Catalogue of Microorganisms (GCM) 10K type strain sequencing project: providing services to taxonomists for standard genome sequencing and annotation.</title>
        <authorList>
            <consortium name="The Broad Institute Genomics Platform"/>
            <consortium name="The Broad Institute Genome Sequencing Center for Infectious Disease"/>
            <person name="Wu L."/>
            <person name="Ma J."/>
        </authorList>
    </citation>
    <scope>NUCLEOTIDE SEQUENCE [LARGE SCALE GENOMIC DNA]</scope>
    <source>
        <strain evidence="4">CCUG 56607</strain>
    </source>
</reference>
<evidence type="ECO:0000259" key="1">
    <source>
        <dbReference type="Pfam" id="PF00534"/>
    </source>
</evidence>
<dbReference type="SUPFAM" id="SSF53756">
    <property type="entry name" value="UDP-Glycosyltransferase/glycogen phosphorylase"/>
    <property type="match status" value="1"/>
</dbReference>
<dbReference type="PANTHER" id="PTHR45947">
    <property type="entry name" value="SULFOQUINOVOSYL TRANSFERASE SQD2"/>
    <property type="match status" value="1"/>
</dbReference>
<dbReference type="CDD" id="cd03808">
    <property type="entry name" value="GT4_CapM-like"/>
    <property type="match status" value="1"/>
</dbReference>
<dbReference type="InterPro" id="IPR028098">
    <property type="entry name" value="Glyco_trans_4-like_N"/>
</dbReference>
<dbReference type="PANTHER" id="PTHR45947:SF3">
    <property type="entry name" value="SULFOQUINOVOSYL TRANSFERASE SQD2"/>
    <property type="match status" value="1"/>
</dbReference>
<evidence type="ECO:0000259" key="2">
    <source>
        <dbReference type="Pfam" id="PF13439"/>
    </source>
</evidence>
<dbReference type="RefSeq" id="WP_386061505.1">
    <property type="nucleotide sequence ID" value="NZ_JBHTKL010000005.1"/>
</dbReference>
<organism evidence="3 4">
    <name type="scientific">Thalassobacillus hwangdonensis</name>
    <dbReference type="NCBI Taxonomy" id="546108"/>
    <lineage>
        <taxon>Bacteria</taxon>
        <taxon>Bacillati</taxon>
        <taxon>Bacillota</taxon>
        <taxon>Bacilli</taxon>
        <taxon>Bacillales</taxon>
        <taxon>Bacillaceae</taxon>
        <taxon>Thalassobacillus</taxon>
    </lineage>
</organism>
<comment type="caution">
    <text evidence="3">The sequence shown here is derived from an EMBL/GenBank/DDBJ whole genome shotgun (WGS) entry which is preliminary data.</text>
</comment>
<sequence>MSSRTTFPKVLHMTTVPISLYFLENQLKFLQKSGFEVHVLSSPGEALTDVVGKENVIGHEVWIEREISIVQDLKSLWRVFRIIRNERFDIVHVHTPKAALIGMLAAKAAGVKVRIYHVHGLPYMTKVGAKRMLLQTIEKLTCSLASRVYTVSHSLRDFICENKLVNTEKASTIHNGSINGLDTTIKFNPASYSLSRHDLKLKESDRVLGFVGRIVRDKGIVELLEAWRVLKNRQEDLKLVIAGKMEEPSLTDSAYKEIENDPDILYVGECDNVAPYYSLMDVLVFPTYREGFGLVAIEAMAMGVPVIASNVLGCVDTIEDGKNGFLIEPRSVTGIVEKVAYYLDHPEIRTAHGASGQHLVRMKYDQHTIWNALLEDYKFFIQNEKRVVLSS</sequence>